<name>A0A4Y8ZU08_9SPHN</name>
<dbReference type="OrthoDB" id="4399984at2"/>
<evidence type="ECO:0000313" key="2">
    <source>
        <dbReference type="Proteomes" id="UP000298213"/>
    </source>
</evidence>
<accession>A0A4Y8ZU08</accession>
<gene>
    <name evidence="1" type="ORF">E2493_04685</name>
</gene>
<dbReference type="Proteomes" id="UP000298213">
    <property type="component" value="Unassembled WGS sequence"/>
</dbReference>
<organism evidence="1 2">
    <name type="scientific">Sphingomonas parva</name>
    <dbReference type="NCBI Taxonomy" id="2555898"/>
    <lineage>
        <taxon>Bacteria</taxon>
        <taxon>Pseudomonadati</taxon>
        <taxon>Pseudomonadota</taxon>
        <taxon>Alphaproteobacteria</taxon>
        <taxon>Sphingomonadales</taxon>
        <taxon>Sphingomonadaceae</taxon>
        <taxon>Sphingomonas</taxon>
    </lineage>
</organism>
<proteinExistence type="predicted"/>
<dbReference type="RefSeq" id="WP_135084214.1">
    <property type="nucleotide sequence ID" value="NZ_SPDV01000007.1"/>
</dbReference>
<dbReference type="Pfam" id="PF14094">
    <property type="entry name" value="DUF4272"/>
    <property type="match status" value="1"/>
</dbReference>
<evidence type="ECO:0000313" key="1">
    <source>
        <dbReference type="EMBL" id="TFI59490.1"/>
    </source>
</evidence>
<dbReference type="InterPro" id="IPR025368">
    <property type="entry name" value="DUF4272"/>
</dbReference>
<dbReference type="EMBL" id="SPDV01000007">
    <property type="protein sequence ID" value="TFI59490.1"/>
    <property type="molecule type" value="Genomic_DNA"/>
</dbReference>
<keyword evidence="2" id="KW-1185">Reference proteome</keyword>
<protein>
    <submittedName>
        <fullName evidence="1">DUF4272 domain-containing protein</fullName>
    </submittedName>
</protein>
<sequence length="250" mass="27791">MNQLRLIQGGRSDVAEGVADFSGVAGQVLIPASGDVPEICLDQVLRKQHSEDLLRAEGVAVDRHLPVVEGEAGLQLPTRAEVADRALALAIVGAKGAGIPQIEVERIIDERGAYGLFSPLEQDFIDDDEPSSDLRAWFAWRYEASWTLMWALRHFDGALGRPDRRCDSDRLMDTIFDIPDLARHRLRPANEILNEADLAYRYHMAARRAGLDGRPSPEGIDPEVARERHHALTWLTCHGDFDWDELIAAG</sequence>
<comment type="caution">
    <text evidence="1">The sequence shown here is derived from an EMBL/GenBank/DDBJ whole genome shotgun (WGS) entry which is preliminary data.</text>
</comment>
<reference evidence="1 2" key="1">
    <citation type="submission" date="2019-03" db="EMBL/GenBank/DDBJ databases">
        <title>Genome sequence of Sphingomonas sp. 17J27-24.</title>
        <authorList>
            <person name="Kim M."/>
            <person name="Maeng S."/>
            <person name="Sathiyaraj S."/>
        </authorList>
    </citation>
    <scope>NUCLEOTIDE SEQUENCE [LARGE SCALE GENOMIC DNA]</scope>
    <source>
        <strain evidence="1 2">17J27-24</strain>
    </source>
</reference>
<dbReference type="AlphaFoldDB" id="A0A4Y8ZU08"/>